<comment type="caution">
    <text evidence="7">The sequence shown here is derived from an EMBL/GenBank/DDBJ whole genome shotgun (WGS) entry which is preliminary data.</text>
</comment>
<sequence>MTTAAPLSSTAKILTVEAAVTTSKQTIEYREQPAEVLAPGHARVAIASVTLCGTDAHIWDDDYASELPIIQGHEAAGVITEVNSDEFAVGDRVVIMPMFYCGKCYACSIGRVNACKEMTVYGCYQDGSLVTSQNVPVENLYKIPDSLPLNLAPITEPLSIAMQACKRGEPVAGEKVVINGAGPIGILAASYLKEVGCEVAVTDMVPSRLELATHVGADKTFVVDGGFPNAEQAPELAEWTDNNGPSLIIDATGSPHSLAAAIDNVATAGRVVCVGISDRDLVFDMRKLVSKEIDLRGSRNSKNLFPECIEMLDKHQEELSALITHRFDFHDLDNAFATLTDRNAEVGKIAIDFQGVEK</sequence>
<dbReference type="SUPFAM" id="SSF50129">
    <property type="entry name" value="GroES-like"/>
    <property type="match status" value="1"/>
</dbReference>
<dbReference type="InterPro" id="IPR013154">
    <property type="entry name" value="ADH-like_N"/>
</dbReference>
<dbReference type="InterPro" id="IPR020843">
    <property type="entry name" value="ER"/>
</dbReference>
<evidence type="ECO:0000256" key="4">
    <source>
        <dbReference type="ARBA" id="ARBA00022833"/>
    </source>
</evidence>
<dbReference type="Pfam" id="PF08240">
    <property type="entry name" value="ADH_N"/>
    <property type="match status" value="1"/>
</dbReference>
<dbReference type="AlphaFoldDB" id="A0AAV5G6J8"/>
<gene>
    <name evidence="7" type="ORF">CAT723_04090</name>
</gene>
<evidence type="ECO:0000256" key="1">
    <source>
        <dbReference type="ARBA" id="ARBA00001947"/>
    </source>
</evidence>
<dbReference type="Pfam" id="PF00107">
    <property type="entry name" value="ADH_zinc_N"/>
    <property type="match status" value="1"/>
</dbReference>
<evidence type="ECO:0000313" key="7">
    <source>
        <dbReference type="EMBL" id="GJN41930.1"/>
    </source>
</evidence>
<accession>A0AAV5G6J8</accession>
<reference evidence="7" key="1">
    <citation type="submission" date="2021-12" db="EMBL/GenBank/DDBJ databases">
        <title>Draft genome sequence of Corynebacterium ammoniagenes strain T-723.</title>
        <authorList>
            <person name="Matsuzawa M."/>
            <person name="Hiratani M."/>
            <person name="Abe I."/>
            <person name="Tsuji Y."/>
            <person name="Nakamura J."/>
        </authorList>
    </citation>
    <scope>NUCLEOTIDE SEQUENCE</scope>
    <source>
        <strain evidence="7">T-723</strain>
    </source>
</reference>
<dbReference type="RefSeq" id="WP_003849388.1">
    <property type="nucleotide sequence ID" value="NZ_BQKK01000001.1"/>
</dbReference>
<evidence type="ECO:0000256" key="3">
    <source>
        <dbReference type="ARBA" id="ARBA00022723"/>
    </source>
</evidence>
<name>A0AAV5G6J8_CORAM</name>
<evidence type="ECO:0000313" key="8">
    <source>
        <dbReference type="Proteomes" id="UP001054925"/>
    </source>
</evidence>
<dbReference type="Proteomes" id="UP001054925">
    <property type="component" value="Unassembled WGS sequence"/>
</dbReference>
<comment type="cofactor">
    <cofactor evidence="1">
        <name>Zn(2+)</name>
        <dbReference type="ChEBI" id="CHEBI:29105"/>
    </cofactor>
</comment>
<comment type="similarity">
    <text evidence="2">Belongs to the zinc-containing alcohol dehydrogenase family.</text>
</comment>
<dbReference type="InterPro" id="IPR011032">
    <property type="entry name" value="GroES-like_sf"/>
</dbReference>
<protein>
    <submittedName>
        <fullName evidence="7">2-deoxy-scyllo-inosamine dehydrogenase</fullName>
    </submittedName>
</protein>
<evidence type="ECO:0000259" key="6">
    <source>
        <dbReference type="SMART" id="SM00829"/>
    </source>
</evidence>
<proteinExistence type="inferred from homology"/>
<organism evidence="7 8">
    <name type="scientific">Corynebacterium ammoniagenes</name>
    <name type="common">Brevibacterium ammoniagenes</name>
    <dbReference type="NCBI Taxonomy" id="1697"/>
    <lineage>
        <taxon>Bacteria</taxon>
        <taxon>Bacillati</taxon>
        <taxon>Actinomycetota</taxon>
        <taxon>Actinomycetes</taxon>
        <taxon>Mycobacteriales</taxon>
        <taxon>Corynebacteriaceae</taxon>
        <taxon>Corynebacterium</taxon>
    </lineage>
</organism>
<keyword evidence="4" id="KW-0862">Zinc</keyword>
<dbReference type="InterPro" id="IPR013149">
    <property type="entry name" value="ADH-like_C"/>
</dbReference>
<feature type="domain" description="Enoyl reductase (ER)" evidence="6">
    <location>
        <begin position="22"/>
        <end position="351"/>
    </location>
</feature>
<dbReference type="PANTHER" id="PTHR43161">
    <property type="entry name" value="SORBITOL DEHYDROGENASE"/>
    <property type="match status" value="1"/>
</dbReference>
<keyword evidence="5" id="KW-0560">Oxidoreductase</keyword>
<dbReference type="SUPFAM" id="SSF51735">
    <property type="entry name" value="NAD(P)-binding Rossmann-fold domains"/>
    <property type="match status" value="1"/>
</dbReference>
<evidence type="ECO:0000256" key="2">
    <source>
        <dbReference type="ARBA" id="ARBA00008072"/>
    </source>
</evidence>
<evidence type="ECO:0000256" key="5">
    <source>
        <dbReference type="ARBA" id="ARBA00023002"/>
    </source>
</evidence>
<dbReference type="Gene3D" id="3.90.180.10">
    <property type="entry name" value="Medium-chain alcohol dehydrogenases, catalytic domain"/>
    <property type="match status" value="1"/>
</dbReference>
<keyword evidence="3" id="KW-0479">Metal-binding</keyword>
<dbReference type="InterPro" id="IPR036291">
    <property type="entry name" value="NAD(P)-bd_dom_sf"/>
</dbReference>
<dbReference type="GO" id="GO:0016491">
    <property type="term" value="F:oxidoreductase activity"/>
    <property type="evidence" value="ECO:0007669"/>
    <property type="project" value="UniProtKB-KW"/>
</dbReference>
<dbReference type="GO" id="GO:0046872">
    <property type="term" value="F:metal ion binding"/>
    <property type="evidence" value="ECO:0007669"/>
    <property type="project" value="UniProtKB-KW"/>
</dbReference>
<dbReference type="Gene3D" id="3.40.50.720">
    <property type="entry name" value="NAD(P)-binding Rossmann-like Domain"/>
    <property type="match status" value="1"/>
</dbReference>
<dbReference type="PANTHER" id="PTHR43161:SF23">
    <property type="entry name" value="(R,R)-BUTANEDIOL DEHYDROGENASE-RELATED"/>
    <property type="match status" value="1"/>
</dbReference>
<dbReference type="SMART" id="SM00829">
    <property type="entry name" value="PKS_ER"/>
    <property type="match status" value="1"/>
</dbReference>
<dbReference type="EMBL" id="BQKK01000001">
    <property type="protein sequence ID" value="GJN41930.1"/>
    <property type="molecule type" value="Genomic_DNA"/>
</dbReference>